<evidence type="ECO:0000313" key="1">
    <source>
        <dbReference type="EMBL" id="CAG8707452.1"/>
    </source>
</evidence>
<accession>A0ACA9PGK7</accession>
<evidence type="ECO:0000313" key="2">
    <source>
        <dbReference type="Proteomes" id="UP000789525"/>
    </source>
</evidence>
<feature type="non-terminal residue" evidence="1">
    <location>
        <position position="208"/>
    </location>
</feature>
<keyword evidence="2" id="KW-1185">Reference proteome</keyword>
<gene>
    <name evidence="1" type="ORF">ACOLOM_LOCUS10513</name>
</gene>
<organism evidence="1 2">
    <name type="scientific">Acaulospora colombiana</name>
    <dbReference type="NCBI Taxonomy" id="27376"/>
    <lineage>
        <taxon>Eukaryota</taxon>
        <taxon>Fungi</taxon>
        <taxon>Fungi incertae sedis</taxon>
        <taxon>Mucoromycota</taxon>
        <taxon>Glomeromycotina</taxon>
        <taxon>Glomeromycetes</taxon>
        <taxon>Diversisporales</taxon>
        <taxon>Acaulosporaceae</taxon>
        <taxon>Acaulospora</taxon>
    </lineage>
</organism>
<comment type="caution">
    <text evidence="1">The sequence shown here is derived from an EMBL/GenBank/DDBJ whole genome shotgun (WGS) entry which is preliminary data.</text>
</comment>
<sequence length="208" mass="24609">MINPEEQFYWQQWENFNVNFWALRMCLLSVLGYKTIKLKELLKGALYSDLDMDEDVDIPDYNSIQVHYLSKRYPFDDNILYSNSQSCEISHYDNNKIYKNGEDAECDRFSFLIINRGQPMLLALQMKWRDLESENPQKIHDKLISNEYNKVKDFARNIGLDNWLLIILSNCSSTFNKTLLPTRCAIVDKNNFTEFYGKIYSSWAQFAA</sequence>
<reference evidence="1" key="1">
    <citation type="submission" date="2021-06" db="EMBL/GenBank/DDBJ databases">
        <authorList>
            <person name="Kallberg Y."/>
            <person name="Tangrot J."/>
            <person name="Rosling A."/>
        </authorList>
    </citation>
    <scope>NUCLEOTIDE SEQUENCE</scope>
    <source>
        <strain evidence="1">CL356</strain>
    </source>
</reference>
<dbReference type="EMBL" id="CAJVPT010034278">
    <property type="protein sequence ID" value="CAG8707452.1"/>
    <property type="molecule type" value="Genomic_DNA"/>
</dbReference>
<name>A0ACA9PGK7_9GLOM</name>
<proteinExistence type="predicted"/>
<protein>
    <submittedName>
        <fullName evidence="1">2844_t:CDS:1</fullName>
    </submittedName>
</protein>
<dbReference type="Proteomes" id="UP000789525">
    <property type="component" value="Unassembled WGS sequence"/>
</dbReference>